<dbReference type="Proteomes" id="UP001057402">
    <property type="component" value="Chromosome 5"/>
</dbReference>
<evidence type="ECO:0000313" key="1">
    <source>
        <dbReference type="EMBL" id="KAI4368334.1"/>
    </source>
</evidence>
<name>A0ACB9QNW7_9MYRT</name>
<gene>
    <name evidence="1" type="ORF">MLD38_016902</name>
</gene>
<dbReference type="EMBL" id="CM042884">
    <property type="protein sequence ID" value="KAI4368334.1"/>
    <property type="molecule type" value="Genomic_DNA"/>
</dbReference>
<sequence length="256" mass="28011">MVTAEATRPAPKATAEAPSSSTRISFSADFLDENLGFLSPVPIKPLDDHHDEVLDLEESCGAPEFEFLSTNTSLDSMLSADELFREGKLLPKFWLAEEHCDDKPGNNAGSTIVSRKGKDGAEKDREGRRSCSMNPEWFVDEDPSPRPPNCTVLWKELLRLRKQRAAVSPPCPSTSVMLSPSSSTSSSSSSMADVAVREVKDGTKSAKRMKKGVGLERTSSGTMRIRPMINVPICTVANASRLHQPLLPPKKGRVEW</sequence>
<organism evidence="1 2">
    <name type="scientific">Melastoma candidum</name>
    <dbReference type="NCBI Taxonomy" id="119954"/>
    <lineage>
        <taxon>Eukaryota</taxon>
        <taxon>Viridiplantae</taxon>
        <taxon>Streptophyta</taxon>
        <taxon>Embryophyta</taxon>
        <taxon>Tracheophyta</taxon>
        <taxon>Spermatophyta</taxon>
        <taxon>Magnoliopsida</taxon>
        <taxon>eudicotyledons</taxon>
        <taxon>Gunneridae</taxon>
        <taxon>Pentapetalae</taxon>
        <taxon>rosids</taxon>
        <taxon>malvids</taxon>
        <taxon>Myrtales</taxon>
        <taxon>Melastomataceae</taxon>
        <taxon>Melastomatoideae</taxon>
        <taxon>Melastomateae</taxon>
        <taxon>Melastoma</taxon>
    </lineage>
</organism>
<keyword evidence="2" id="KW-1185">Reference proteome</keyword>
<protein>
    <submittedName>
        <fullName evidence="1">Uncharacterized protein</fullName>
    </submittedName>
</protein>
<evidence type="ECO:0000313" key="2">
    <source>
        <dbReference type="Proteomes" id="UP001057402"/>
    </source>
</evidence>
<reference evidence="2" key="1">
    <citation type="journal article" date="2023" name="Front. Plant Sci.">
        <title>Chromosomal-level genome assembly of Melastoma candidum provides insights into trichome evolution.</title>
        <authorList>
            <person name="Zhong Y."/>
            <person name="Wu W."/>
            <person name="Sun C."/>
            <person name="Zou P."/>
            <person name="Liu Y."/>
            <person name="Dai S."/>
            <person name="Zhou R."/>
        </authorList>
    </citation>
    <scope>NUCLEOTIDE SEQUENCE [LARGE SCALE GENOMIC DNA]</scope>
</reference>
<accession>A0ACB9QNW7</accession>
<proteinExistence type="predicted"/>
<comment type="caution">
    <text evidence="1">The sequence shown here is derived from an EMBL/GenBank/DDBJ whole genome shotgun (WGS) entry which is preliminary data.</text>
</comment>